<accession>A0A7Y4NUW6</accession>
<evidence type="ECO:0000256" key="1">
    <source>
        <dbReference type="SAM" id="MobiDB-lite"/>
    </source>
</evidence>
<dbReference type="EMBL" id="JABFJV010000315">
    <property type="protein sequence ID" value="NOK38390.1"/>
    <property type="molecule type" value="Genomic_DNA"/>
</dbReference>
<gene>
    <name evidence="2" type="ORF">HMI49_34855</name>
</gene>
<protein>
    <submittedName>
        <fullName evidence="2">Uncharacterized protein</fullName>
    </submittedName>
</protein>
<proteinExistence type="predicted"/>
<sequence>MPLSDRARERLEQTALHPGKSAEDRRAASDLRRVIYSTRSMPPSAQSDLVRPFVNHPTGKEARAAAALTRDPDFRKASTSERELMASVFPSTSPATARALPALTRQLSQTNLSRAEREQVLRHACSEQRDAPTREATRDVMRALKGQPEAAKSALLEPFTKPWLTEARAEGAQALVKSPAWKQLGPTERTQLAQVFSEARGEYDGLRSVKLLSQKPERLMDRDATGGTLLSNLARLAKGPLHPGVGEARRGELMRGVLQETARAYEVNQSVFGTCTVTSMQYELVRDNPAEYARIMAGLAGPNGRVDMRGGGTLELQADSLPQNALQGRSFSEALFQSSLMEFANGVDEYHVQGPNGDESISPIGNTYQGQYGDSMVRAVSALFGRQFAEWGTNDQTRDAQLDFLRKYQPKGPNDPVLIAFFTSPDAQAGAHAVTFVKVEGDRVFFRNPWGPTADPKGTEEEFGARVEKGSTGLYSFSLEQFRERVYALTVPSEAAGFGGRAVA</sequence>
<feature type="compositionally biased region" description="Basic and acidic residues" evidence="1">
    <location>
        <begin position="1"/>
        <end position="12"/>
    </location>
</feature>
<dbReference type="AlphaFoldDB" id="A0A7Y4NUW6"/>
<comment type="caution">
    <text evidence="2">The sequence shown here is derived from an EMBL/GenBank/DDBJ whole genome shotgun (WGS) entry which is preliminary data.</text>
</comment>
<dbReference type="Proteomes" id="UP000563426">
    <property type="component" value="Unassembled WGS sequence"/>
</dbReference>
<organism evidence="2 3">
    <name type="scientific">Corallococcus exercitus</name>
    <dbReference type="NCBI Taxonomy" id="2316736"/>
    <lineage>
        <taxon>Bacteria</taxon>
        <taxon>Pseudomonadati</taxon>
        <taxon>Myxococcota</taxon>
        <taxon>Myxococcia</taxon>
        <taxon>Myxococcales</taxon>
        <taxon>Cystobacterineae</taxon>
        <taxon>Myxococcaceae</taxon>
        <taxon>Corallococcus</taxon>
    </lineage>
</organism>
<evidence type="ECO:0000313" key="2">
    <source>
        <dbReference type="EMBL" id="NOK38390.1"/>
    </source>
</evidence>
<feature type="region of interest" description="Disordered" evidence="1">
    <location>
        <begin position="1"/>
        <end position="28"/>
    </location>
</feature>
<keyword evidence="3" id="KW-1185">Reference proteome</keyword>
<name>A0A7Y4NUW6_9BACT</name>
<reference evidence="2 3" key="1">
    <citation type="submission" date="2020-05" db="EMBL/GenBank/DDBJ databases">
        <authorList>
            <person name="Whitworth D."/>
        </authorList>
    </citation>
    <scope>NUCLEOTIDE SEQUENCE [LARGE SCALE GENOMIC DNA]</scope>
    <source>
        <strain evidence="2 3">AB043B</strain>
    </source>
</reference>
<evidence type="ECO:0000313" key="3">
    <source>
        <dbReference type="Proteomes" id="UP000563426"/>
    </source>
</evidence>